<sequence length="107" mass="12470">MDQPGGNENGSHSMFSRGSSVRFSSAVDDFKSPRRHLEAAINEERRSRQGRRWWAQQAAAAAEQLEEDQNEGGEEEERKKQPREYISICLENKPRGRREREIRKKNI</sequence>
<feature type="compositionally biased region" description="Polar residues" evidence="1">
    <location>
        <begin position="9"/>
        <end position="23"/>
    </location>
</feature>
<feature type="compositionally biased region" description="Basic and acidic residues" evidence="1">
    <location>
        <begin position="28"/>
        <end position="47"/>
    </location>
</feature>
<feature type="compositionally biased region" description="Acidic residues" evidence="1">
    <location>
        <begin position="64"/>
        <end position="75"/>
    </location>
</feature>
<gene>
    <name evidence="2" type="ORF">M0R45_011116</name>
</gene>
<protein>
    <submittedName>
        <fullName evidence="2">Uncharacterized protein</fullName>
    </submittedName>
</protein>
<dbReference type="EMBL" id="JBEDUW010000002">
    <property type="protein sequence ID" value="KAK9945608.1"/>
    <property type="molecule type" value="Genomic_DNA"/>
</dbReference>
<feature type="compositionally biased region" description="Basic and acidic residues" evidence="1">
    <location>
        <begin position="92"/>
        <end position="107"/>
    </location>
</feature>
<evidence type="ECO:0000256" key="1">
    <source>
        <dbReference type="SAM" id="MobiDB-lite"/>
    </source>
</evidence>
<evidence type="ECO:0000313" key="2">
    <source>
        <dbReference type="EMBL" id="KAK9945608.1"/>
    </source>
</evidence>
<reference evidence="2 3" key="1">
    <citation type="journal article" date="2023" name="G3 (Bethesda)">
        <title>A chromosome-length genome assembly and annotation of blackberry (Rubus argutus, cv. 'Hillquist').</title>
        <authorList>
            <person name="Bruna T."/>
            <person name="Aryal R."/>
            <person name="Dudchenko O."/>
            <person name="Sargent D.J."/>
            <person name="Mead D."/>
            <person name="Buti M."/>
            <person name="Cavallini A."/>
            <person name="Hytonen T."/>
            <person name="Andres J."/>
            <person name="Pham M."/>
            <person name="Weisz D."/>
            <person name="Mascagni F."/>
            <person name="Usai G."/>
            <person name="Natali L."/>
            <person name="Bassil N."/>
            <person name="Fernandez G.E."/>
            <person name="Lomsadze A."/>
            <person name="Armour M."/>
            <person name="Olukolu B."/>
            <person name="Poorten T."/>
            <person name="Britton C."/>
            <person name="Davik J."/>
            <person name="Ashrafi H."/>
            <person name="Aiden E.L."/>
            <person name="Borodovsky M."/>
            <person name="Worthington M."/>
        </authorList>
    </citation>
    <scope>NUCLEOTIDE SEQUENCE [LARGE SCALE GENOMIC DNA]</scope>
    <source>
        <strain evidence="2">PI 553951</strain>
    </source>
</reference>
<feature type="compositionally biased region" description="Low complexity" evidence="1">
    <location>
        <begin position="52"/>
        <end position="63"/>
    </location>
</feature>
<name>A0AAW1Y933_RUBAR</name>
<comment type="caution">
    <text evidence="2">The sequence shown here is derived from an EMBL/GenBank/DDBJ whole genome shotgun (WGS) entry which is preliminary data.</text>
</comment>
<evidence type="ECO:0000313" key="3">
    <source>
        <dbReference type="Proteomes" id="UP001457282"/>
    </source>
</evidence>
<dbReference type="Proteomes" id="UP001457282">
    <property type="component" value="Unassembled WGS sequence"/>
</dbReference>
<proteinExistence type="predicted"/>
<organism evidence="2 3">
    <name type="scientific">Rubus argutus</name>
    <name type="common">Southern blackberry</name>
    <dbReference type="NCBI Taxonomy" id="59490"/>
    <lineage>
        <taxon>Eukaryota</taxon>
        <taxon>Viridiplantae</taxon>
        <taxon>Streptophyta</taxon>
        <taxon>Embryophyta</taxon>
        <taxon>Tracheophyta</taxon>
        <taxon>Spermatophyta</taxon>
        <taxon>Magnoliopsida</taxon>
        <taxon>eudicotyledons</taxon>
        <taxon>Gunneridae</taxon>
        <taxon>Pentapetalae</taxon>
        <taxon>rosids</taxon>
        <taxon>fabids</taxon>
        <taxon>Rosales</taxon>
        <taxon>Rosaceae</taxon>
        <taxon>Rosoideae</taxon>
        <taxon>Rosoideae incertae sedis</taxon>
        <taxon>Rubus</taxon>
    </lineage>
</organism>
<accession>A0AAW1Y933</accession>
<keyword evidence="3" id="KW-1185">Reference proteome</keyword>
<dbReference type="AlphaFoldDB" id="A0AAW1Y933"/>
<feature type="region of interest" description="Disordered" evidence="1">
    <location>
        <begin position="1"/>
        <end position="107"/>
    </location>
</feature>